<keyword evidence="5" id="KW-1185">Reference proteome</keyword>
<dbReference type="PANTHER" id="PTHR10083">
    <property type="entry name" value="KUNITZ-TYPE PROTEASE INHIBITOR-RELATED"/>
    <property type="match status" value="1"/>
</dbReference>
<evidence type="ECO:0000256" key="2">
    <source>
        <dbReference type="SAM" id="Phobius"/>
    </source>
</evidence>
<evidence type="ECO:0000313" key="5">
    <source>
        <dbReference type="Proteomes" id="UP000278807"/>
    </source>
</evidence>
<dbReference type="FunFam" id="4.10.410.10:FF:000004">
    <property type="entry name" value="Tissue factor pathway inhibitor"/>
    <property type="match status" value="1"/>
</dbReference>
<keyword evidence="1" id="KW-1015">Disulfide bond</keyword>
<feature type="domain" description="BPTI/Kunitz inhibitor" evidence="3">
    <location>
        <begin position="588"/>
        <end position="638"/>
    </location>
</feature>
<dbReference type="InterPro" id="IPR036880">
    <property type="entry name" value="Kunitz_BPTI_sf"/>
</dbReference>
<dbReference type="PRINTS" id="PR00759">
    <property type="entry name" value="BASICPTASE"/>
</dbReference>
<dbReference type="PANTHER" id="PTHR10083:SF374">
    <property type="entry name" value="BPTI_KUNITZ INHIBITOR DOMAIN-CONTAINING PROTEIN"/>
    <property type="match status" value="1"/>
</dbReference>
<feature type="transmembrane region" description="Helical" evidence="2">
    <location>
        <begin position="503"/>
        <end position="520"/>
    </location>
</feature>
<dbReference type="InterPro" id="IPR020901">
    <property type="entry name" value="Prtase_inh_Kunz-CS"/>
</dbReference>
<feature type="transmembrane region" description="Helical" evidence="2">
    <location>
        <begin position="427"/>
        <end position="446"/>
    </location>
</feature>
<dbReference type="WBParaSite" id="HNAJ_0001067901-mRNA-1">
    <property type="protein sequence ID" value="HNAJ_0001067901-mRNA-1"/>
    <property type="gene ID" value="HNAJ_0001067901"/>
</dbReference>
<dbReference type="GO" id="GO:0004867">
    <property type="term" value="F:serine-type endopeptidase inhibitor activity"/>
    <property type="evidence" value="ECO:0007669"/>
    <property type="project" value="InterPro"/>
</dbReference>
<feature type="domain" description="BPTI/Kunitz inhibitor" evidence="3">
    <location>
        <begin position="693"/>
        <end position="743"/>
    </location>
</feature>
<feature type="domain" description="BPTI/Kunitz inhibitor" evidence="3">
    <location>
        <begin position="195"/>
        <end position="245"/>
    </location>
</feature>
<feature type="transmembrane region" description="Helical" evidence="2">
    <location>
        <begin position="526"/>
        <end position="543"/>
    </location>
</feature>
<dbReference type="STRING" id="102285.A0A0R3TSP4"/>
<dbReference type="Pfam" id="PF00014">
    <property type="entry name" value="Kunitz_BPTI"/>
    <property type="match status" value="9"/>
</dbReference>
<dbReference type="EMBL" id="UZAE01013154">
    <property type="protein sequence ID" value="VDO08493.1"/>
    <property type="molecule type" value="Genomic_DNA"/>
</dbReference>
<name>A0A0R3TSP4_RODNA</name>
<feature type="domain" description="BPTI/Kunitz inhibitor" evidence="3">
    <location>
        <begin position="58"/>
        <end position="108"/>
    </location>
</feature>
<dbReference type="PROSITE" id="PS00280">
    <property type="entry name" value="BPTI_KUNITZ_1"/>
    <property type="match status" value="6"/>
</dbReference>
<keyword evidence="2" id="KW-1133">Transmembrane helix</keyword>
<evidence type="ECO:0000259" key="3">
    <source>
        <dbReference type="PROSITE" id="PS50279"/>
    </source>
</evidence>
<dbReference type="CDD" id="cd00109">
    <property type="entry name" value="Kunitz-type"/>
    <property type="match status" value="7"/>
</dbReference>
<feature type="transmembrane region" description="Helical" evidence="2">
    <location>
        <begin position="555"/>
        <end position="579"/>
    </location>
</feature>
<feature type="domain" description="BPTI/Kunitz inhibitor" evidence="3">
    <location>
        <begin position="1"/>
        <end position="38"/>
    </location>
</feature>
<evidence type="ECO:0000256" key="1">
    <source>
        <dbReference type="ARBA" id="ARBA00023157"/>
    </source>
</evidence>
<dbReference type="OrthoDB" id="4473401at2759"/>
<sequence length="824" mass="90852">MRRYAYNPSTRRCEIFTYGGCQGNGNNFETEEECERRCGGSGTGSPPETGGTVSGDVCSLPSEMGPCSDYVLKYTYNTSSGRCEMFYYGGCEGNDNRFENLVECQQRCESSVSRERPPPEGTEDICSKPMDTGPCRGAMRRYGYNPTTRRCEIFTYGGCQGNDNNFETEEECERRCGGSEMGSPPETGGVGSDVCSLPSEMGPCSDYVLKYTYNTSSGRCEMFYYGGCEGNDNRFENLVECQQRCESSVKPVDPGPCRGAMQRYAYNPSMRRCEVFTYGGCQGNDNNFETEEECERRCGGSEMGSPPETGGTGAIGVFTYGGCQGNDNNFETEEECERRCGGSGTGSPPETGGTVGDVCSLPSEMGPCSDYVLKYTYNTSSGRCEMFYYGGCEGNDNRFENMEECQKRCMLIWRANLHELNGMCSNAHSLVICLFVFNLLAYFVLIDVSKMGIVYLCFEDPCAGVRCGRNAYCVSGYCYCEQGHEGDANVECRPSHSLSKCTIDGFLIIPVLFCLLDFFFKIFLSQVFVFQVTLNSVVVIAAVKMPNALIDNVYVMRATMVIPFNLAVPLVVLVTYGLFKYPPSNPKCRLPIAAGNCFGRIISYGYDSRSGRCEQFIYSGCSGNENRFNTYEECERECRVSEVIGMDNCSEIAKLKGVKLKFYWSLLNQCDGKDLIEVMTLTEEIMHLVLELCNLPLITGPCQGSEVRYGFFPPSGLCEPFRYSGCGGNENSFATKLECEIVCNGSIRCYEYGSYFTARSHSITEIISSVSCSNAMCGENAVCASGSCVCLLGYEGNPRVSCKRTRLKLGLSYEGGMVSGAKKI</sequence>
<dbReference type="PROSITE" id="PS50279">
    <property type="entry name" value="BPTI_KUNITZ_2"/>
    <property type="match status" value="9"/>
</dbReference>
<reference evidence="6" key="1">
    <citation type="submission" date="2017-02" db="UniProtKB">
        <authorList>
            <consortium name="WormBaseParasite"/>
        </authorList>
    </citation>
    <scope>IDENTIFICATION</scope>
</reference>
<evidence type="ECO:0000313" key="6">
    <source>
        <dbReference type="WBParaSite" id="HNAJ_0001067901-mRNA-1"/>
    </source>
</evidence>
<proteinExistence type="predicted"/>
<feature type="domain" description="BPTI/Kunitz inhibitor" evidence="3">
    <location>
        <begin position="126"/>
        <end position="176"/>
    </location>
</feature>
<dbReference type="AlphaFoldDB" id="A0A0R3TSP4"/>
<dbReference type="InterPro" id="IPR002223">
    <property type="entry name" value="Kunitz_BPTI"/>
</dbReference>
<dbReference type="GO" id="GO:0005615">
    <property type="term" value="C:extracellular space"/>
    <property type="evidence" value="ECO:0007669"/>
    <property type="project" value="TreeGrafter"/>
</dbReference>
<feature type="domain" description="BPTI/Kunitz inhibitor" evidence="3">
    <location>
        <begin position="248"/>
        <end position="298"/>
    </location>
</feature>
<dbReference type="SMART" id="SM00131">
    <property type="entry name" value="KU"/>
    <property type="match status" value="9"/>
</dbReference>
<dbReference type="Gene3D" id="4.10.410.10">
    <property type="entry name" value="Pancreatic trypsin inhibitor Kunitz domain"/>
    <property type="match status" value="9"/>
</dbReference>
<dbReference type="FunFam" id="4.10.410.10:FF:000020">
    <property type="entry name" value="Collagen, type VI, alpha 3"/>
    <property type="match status" value="4"/>
</dbReference>
<feature type="domain" description="BPTI/Kunitz inhibitor" evidence="3">
    <location>
        <begin position="359"/>
        <end position="409"/>
    </location>
</feature>
<evidence type="ECO:0000313" key="4">
    <source>
        <dbReference type="EMBL" id="VDO08493.1"/>
    </source>
</evidence>
<dbReference type="SUPFAM" id="SSF57362">
    <property type="entry name" value="BPTI-like"/>
    <property type="match status" value="9"/>
</dbReference>
<gene>
    <name evidence="4" type="ORF">HNAJ_LOCUS10674</name>
</gene>
<dbReference type="Proteomes" id="UP000278807">
    <property type="component" value="Unassembled WGS sequence"/>
</dbReference>
<organism evidence="6">
    <name type="scientific">Rodentolepis nana</name>
    <name type="common">Dwarf tapeworm</name>
    <name type="synonym">Hymenolepis nana</name>
    <dbReference type="NCBI Taxonomy" id="102285"/>
    <lineage>
        <taxon>Eukaryota</taxon>
        <taxon>Metazoa</taxon>
        <taxon>Spiralia</taxon>
        <taxon>Lophotrochozoa</taxon>
        <taxon>Platyhelminthes</taxon>
        <taxon>Cestoda</taxon>
        <taxon>Eucestoda</taxon>
        <taxon>Cyclophyllidea</taxon>
        <taxon>Hymenolepididae</taxon>
        <taxon>Rodentolepis</taxon>
    </lineage>
</organism>
<keyword evidence="2" id="KW-0812">Transmembrane</keyword>
<dbReference type="SMART" id="SM00181">
    <property type="entry name" value="EGF"/>
    <property type="match status" value="2"/>
</dbReference>
<feature type="domain" description="BPTI/Kunitz inhibitor" evidence="3">
    <location>
        <begin position="318"/>
        <end position="340"/>
    </location>
</feature>
<protein>
    <submittedName>
        <fullName evidence="6">Kunitz/Bovine pancreatic trypsin inhibitor domain protein</fullName>
    </submittedName>
</protein>
<reference evidence="4 5" key="2">
    <citation type="submission" date="2018-11" db="EMBL/GenBank/DDBJ databases">
        <authorList>
            <consortium name="Pathogen Informatics"/>
        </authorList>
    </citation>
    <scope>NUCLEOTIDE SEQUENCE [LARGE SCALE GENOMIC DNA]</scope>
</reference>
<keyword evidence="2" id="KW-0472">Membrane</keyword>
<dbReference type="InterPro" id="IPR050098">
    <property type="entry name" value="TFPI/VKTCI-like"/>
</dbReference>
<accession>A0A0R3TSP4</accession>
<dbReference type="InterPro" id="IPR000742">
    <property type="entry name" value="EGF"/>
</dbReference>